<protein>
    <recommendedName>
        <fullName evidence="3">Integrase</fullName>
    </recommendedName>
</protein>
<evidence type="ECO:0000313" key="1">
    <source>
        <dbReference type="EMBL" id="KPX56947.1"/>
    </source>
</evidence>
<dbReference type="AlphaFoldDB" id="A0A0P9WZ60"/>
<accession>A0A0P9WZ60</accession>
<feature type="non-terminal residue" evidence="1">
    <location>
        <position position="1"/>
    </location>
</feature>
<name>A0A0P9WZ60_PSEA0</name>
<gene>
    <name evidence="1" type="ORF">ALO53_03798</name>
</gene>
<dbReference type="Proteomes" id="UP000050469">
    <property type="component" value="Unassembled WGS sequence"/>
</dbReference>
<reference evidence="1 2" key="1">
    <citation type="submission" date="2015-09" db="EMBL/GenBank/DDBJ databases">
        <title>Genome announcement of multiple Pseudomonas syringae strains.</title>
        <authorList>
            <person name="Thakur S."/>
            <person name="Wang P.W."/>
            <person name="Gong Y."/>
            <person name="Weir B.S."/>
            <person name="Guttman D.S."/>
        </authorList>
    </citation>
    <scope>NUCLEOTIDE SEQUENCE [LARGE SCALE GENOMIC DNA]</scope>
    <source>
        <strain evidence="1 2">ICMP7840</strain>
    </source>
</reference>
<evidence type="ECO:0008006" key="3">
    <source>
        <dbReference type="Google" id="ProtNLM"/>
    </source>
</evidence>
<dbReference type="PATRIC" id="fig|251724.3.peg.5359"/>
<sequence>WSWNPHINERWRLFCRNIGQDGAPSPSQRDLHRAGKTVKDFNAFYIAEIGGLKANVAESFQGDLLKSLAIHRPLITHNRHQLDWAFEQIMDRRVPVLRSEQILFYMAVARYSGIPIERLHTFSQFSKSPAGRWCFDSGTRSEKLIELSFELSAHLERYLDANQIDQGDPLPPAPLFPTNNGSGSYSRDVLAAHLQDCRERLANAASSCQEPEIFGAVHKFRRMTFVSIRRSSIYCWRVTKNRLLAEKYHRKKL</sequence>
<comment type="caution">
    <text evidence="1">The sequence shown here is derived from an EMBL/GenBank/DDBJ whole genome shotgun (WGS) entry which is preliminary data.</text>
</comment>
<organism evidence="1 2">
    <name type="scientific">Pseudomonas amygdali pv. photiniae</name>
    <dbReference type="NCBI Taxonomy" id="251724"/>
    <lineage>
        <taxon>Bacteria</taxon>
        <taxon>Pseudomonadati</taxon>
        <taxon>Pseudomonadota</taxon>
        <taxon>Gammaproteobacteria</taxon>
        <taxon>Pseudomonadales</taxon>
        <taxon>Pseudomonadaceae</taxon>
        <taxon>Pseudomonas</taxon>
        <taxon>Pseudomonas amygdali</taxon>
    </lineage>
</organism>
<evidence type="ECO:0000313" key="2">
    <source>
        <dbReference type="Proteomes" id="UP000050469"/>
    </source>
</evidence>
<proteinExistence type="predicted"/>
<dbReference type="EMBL" id="LJQO01000550">
    <property type="protein sequence ID" value="KPX56947.1"/>
    <property type="molecule type" value="Genomic_DNA"/>
</dbReference>